<gene>
    <name evidence="10" type="primary">pstA</name>
    <name evidence="10" type="ORF">FQB35_06060</name>
</gene>
<dbReference type="RefSeq" id="WP_148809123.1">
    <property type="nucleotide sequence ID" value="NZ_CP042243.1"/>
</dbReference>
<dbReference type="CDD" id="cd06261">
    <property type="entry name" value="TM_PBP2"/>
    <property type="match status" value="1"/>
</dbReference>
<evidence type="ECO:0000256" key="6">
    <source>
        <dbReference type="ARBA" id="ARBA00022989"/>
    </source>
</evidence>
<dbReference type="KEGG" id="crs:FQB35_06060"/>
<dbReference type="InterPro" id="IPR035906">
    <property type="entry name" value="MetI-like_sf"/>
</dbReference>
<evidence type="ECO:0000313" key="11">
    <source>
        <dbReference type="Proteomes" id="UP000324646"/>
    </source>
</evidence>
<evidence type="ECO:0000256" key="4">
    <source>
        <dbReference type="ARBA" id="ARBA00022475"/>
    </source>
</evidence>
<comment type="similarity">
    <text evidence="2 8">Belongs to the binding-protein-dependent transport system permease family. CysTW subfamily.</text>
</comment>
<dbReference type="InterPro" id="IPR005672">
    <property type="entry name" value="Phosphate_PstA"/>
</dbReference>
<keyword evidence="11" id="KW-1185">Reference proteome</keyword>
<evidence type="ECO:0000256" key="1">
    <source>
        <dbReference type="ARBA" id="ARBA00004651"/>
    </source>
</evidence>
<dbReference type="GO" id="GO:0005886">
    <property type="term" value="C:plasma membrane"/>
    <property type="evidence" value="ECO:0007669"/>
    <property type="project" value="UniProtKB-SubCell"/>
</dbReference>
<keyword evidence="6 8" id="KW-1133">Transmembrane helix</keyword>
<dbReference type="PANTHER" id="PTHR43470">
    <property type="entry name" value="PHOSPHATE TRANSPORT SYSTEM PERMEASE PROTEIN PSTA-RELATED"/>
    <property type="match status" value="1"/>
</dbReference>
<dbReference type="Proteomes" id="UP000324646">
    <property type="component" value="Chromosome"/>
</dbReference>
<evidence type="ECO:0000256" key="5">
    <source>
        <dbReference type="ARBA" id="ARBA00022692"/>
    </source>
</evidence>
<evidence type="ECO:0000256" key="3">
    <source>
        <dbReference type="ARBA" id="ARBA00022448"/>
    </source>
</evidence>
<dbReference type="OrthoDB" id="9785113at2"/>
<comment type="subcellular location">
    <subcellularLocation>
        <location evidence="1 8">Cell membrane</location>
        <topology evidence="1 8">Multi-pass membrane protein</topology>
    </subcellularLocation>
</comment>
<feature type="transmembrane region" description="Helical" evidence="8">
    <location>
        <begin position="28"/>
        <end position="52"/>
    </location>
</feature>
<dbReference type="Gene3D" id="1.10.3720.10">
    <property type="entry name" value="MetI-like"/>
    <property type="match status" value="1"/>
</dbReference>
<feature type="transmembrane region" description="Helical" evidence="8">
    <location>
        <begin position="151"/>
        <end position="169"/>
    </location>
</feature>
<feature type="transmembrane region" description="Helical" evidence="8">
    <location>
        <begin position="76"/>
        <end position="105"/>
    </location>
</feature>
<feature type="transmembrane region" description="Helical" evidence="8">
    <location>
        <begin position="199"/>
        <end position="220"/>
    </location>
</feature>
<dbReference type="EMBL" id="CP042243">
    <property type="protein sequence ID" value="QEK11968.1"/>
    <property type="molecule type" value="Genomic_DNA"/>
</dbReference>
<dbReference type="PANTHER" id="PTHR43470:SF3">
    <property type="entry name" value="PHOSPHATE TRANSPORT SYSTEM PERMEASE PROTEIN PSTA-RELATED"/>
    <property type="match status" value="1"/>
</dbReference>
<protein>
    <recommendedName>
        <fullName evidence="8">Phosphate transport system permease protein PstA</fullName>
    </recommendedName>
</protein>
<evidence type="ECO:0000256" key="8">
    <source>
        <dbReference type="RuleBase" id="RU363043"/>
    </source>
</evidence>
<feature type="transmembrane region" description="Helical" evidence="8">
    <location>
        <begin position="264"/>
        <end position="282"/>
    </location>
</feature>
<dbReference type="GO" id="GO:0035435">
    <property type="term" value="P:phosphate ion transmembrane transport"/>
    <property type="evidence" value="ECO:0007669"/>
    <property type="project" value="InterPro"/>
</dbReference>
<proteinExistence type="inferred from homology"/>
<dbReference type="PROSITE" id="PS50928">
    <property type="entry name" value="ABC_TM1"/>
    <property type="match status" value="1"/>
</dbReference>
<evidence type="ECO:0000259" key="9">
    <source>
        <dbReference type="PROSITE" id="PS50928"/>
    </source>
</evidence>
<dbReference type="GO" id="GO:0005315">
    <property type="term" value="F:phosphate transmembrane transporter activity"/>
    <property type="evidence" value="ECO:0007669"/>
    <property type="project" value="InterPro"/>
</dbReference>
<dbReference type="SUPFAM" id="SSF161098">
    <property type="entry name" value="MetI-like"/>
    <property type="match status" value="1"/>
</dbReference>
<evidence type="ECO:0000256" key="7">
    <source>
        <dbReference type="ARBA" id="ARBA00023136"/>
    </source>
</evidence>
<reference evidence="10 11" key="1">
    <citation type="submission" date="2019-07" db="EMBL/GenBank/DDBJ databases">
        <title>Complete genome of Crassaminicella thermophila SY095.</title>
        <authorList>
            <person name="Li X."/>
        </authorList>
    </citation>
    <scope>NUCLEOTIDE SEQUENCE [LARGE SCALE GENOMIC DNA]</scope>
    <source>
        <strain evidence="10 11">SY095</strain>
    </source>
</reference>
<feature type="transmembrane region" description="Helical" evidence="8">
    <location>
        <begin position="125"/>
        <end position="145"/>
    </location>
</feature>
<accession>A0A5C0SFD7</accession>
<keyword evidence="4 8" id="KW-1003">Cell membrane</keyword>
<keyword evidence="5 8" id="KW-0812">Transmembrane</keyword>
<name>A0A5C0SFD7_CRATE</name>
<evidence type="ECO:0000256" key="2">
    <source>
        <dbReference type="ARBA" id="ARBA00007069"/>
    </source>
</evidence>
<sequence>MVANTKFYTEKLIKRGSKRKINIKEKIVYYWIYLVATLTILALLSIIGYVLINGAKHVNLDFFIQEPKSMGRKGGIFSIIVGTIYLTLVSIAIATPIGVSAAIYLTEYAKENKFIKIIRFGTETLAGIPSIIFGLFGFVFFVIFLGFRWSILSGGLTLALMILPTLIRATEEAIKTVPKSYREGSLALGATKWQTIVKVVLPSSIPGILTGLILGVGRAIGETAAVMLTAGSSLGVPESIMDPARTMSVHLYLLASEGLSQEKTFATASVLIILVLFINFLANMVGNRYMKNTKASA</sequence>
<evidence type="ECO:0000313" key="10">
    <source>
        <dbReference type="EMBL" id="QEK11968.1"/>
    </source>
</evidence>
<feature type="domain" description="ABC transmembrane type-1" evidence="9">
    <location>
        <begin position="80"/>
        <end position="282"/>
    </location>
</feature>
<dbReference type="AlphaFoldDB" id="A0A5C0SFD7"/>
<dbReference type="InterPro" id="IPR000515">
    <property type="entry name" value="MetI-like"/>
</dbReference>
<keyword evidence="3" id="KW-0813">Transport</keyword>
<dbReference type="Pfam" id="PF00528">
    <property type="entry name" value="BPD_transp_1"/>
    <property type="match status" value="1"/>
</dbReference>
<dbReference type="NCBIfam" id="TIGR00974">
    <property type="entry name" value="3a0107s02c"/>
    <property type="match status" value="1"/>
</dbReference>
<organism evidence="10 11">
    <name type="scientific">Crassaminicella thermophila</name>
    <dbReference type="NCBI Taxonomy" id="2599308"/>
    <lineage>
        <taxon>Bacteria</taxon>
        <taxon>Bacillati</taxon>
        <taxon>Bacillota</taxon>
        <taxon>Clostridia</taxon>
        <taxon>Eubacteriales</taxon>
        <taxon>Clostridiaceae</taxon>
        <taxon>Crassaminicella</taxon>
    </lineage>
</organism>
<keyword evidence="7 8" id="KW-0472">Membrane</keyword>